<dbReference type="Gene3D" id="2.115.10.20">
    <property type="entry name" value="Glycosyl hydrolase domain, family 43"/>
    <property type="match status" value="1"/>
</dbReference>
<evidence type="ECO:0000256" key="2">
    <source>
        <dbReference type="ARBA" id="ARBA00022801"/>
    </source>
</evidence>
<keyword evidence="5" id="KW-0732">Signal</keyword>
<organism evidence="6 7">
    <name type="scientific">Coniochaeta ligniaria NRRL 30616</name>
    <dbReference type="NCBI Taxonomy" id="1408157"/>
    <lineage>
        <taxon>Eukaryota</taxon>
        <taxon>Fungi</taxon>
        <taxon>Dikarya</taxon>
        <taxon>Ascomycota</taxon>
        <taxon>Pezizomycotina</taxon>
        <taxon>Sordariomycetes</taxon>
        <taxon>Sordariomycetidae</taxon>
        <taxon>Coniochaetales</taxon>
        <taxon>Coniochaetaceae</taxon>
        <taxon>Coniochaeta</taxon>
    </lineage>
</organism>
<dbReference type="AlphaFoldDB" id="A0A1J7I4Z3"/>
<evidence type="ECO:0000313" key="6">
    <source>
        <dbReference type="EMBL" id="OIW22533.1"/>
    </source>
</evidence>
<dbReference type="Pfam" id="PF04616">
    <property type="entry name" value="Glyco_hydro_43"/>
    <property type="match status" value="1"/>
</dbReference>
<keyword evidence="7" id="KW-1185">Reference proteome</keyword>
<evidence type="ECO:0000256" key="4">
    <source>
        <dbReference type="RuleBase" id="RU361187"/>
    </source>
</evidence>
<dbReference type="Proteomes" id="UP000182658">
    <property type="component" value="Unassembled WGS sequence"/>
</dbReference>
<proteinExistence type="inferred from homology"/>
<dbReference type="SUPFAM" id="SSF75005">
    <property type="entry name" value="Arabinanase/levansucrase/invertase"/>
    <property type="match status" value="1"/>
</dbReference>
<dbReference type="PANTHER" id="PTHR22925">
    <property type="entry name" value="GLYCOSYL HYDROLASE 43 FAMILY MEMBER"/>
    <property type="match status" value="1"/>
</dbReference>
<dbReference type="OrthoDB" id="4246028at2759"/>
<feature type="chain" id="PRO_5012182176" evidence="5">
    <location>
        <begin position="23"/>
        <end position="551"/>
    </location>
</feature>
<reference evidence="6 7" key="1">
    <citation type="submission" date="2016-10" db="EMBL/GenBank/DDBJ databases">
        <title>Draft genome sequence of Coniochaeta ligniaria NRRL30616, a lignocellulolytic fungus for bioabatement of inhibitors in plant biomass hydrolysates.</title>
        <authorList>
            <consortium name="DOE Joint Genome Institute"/>
            <person name="Jimenez D.J."/>
            <person name="Hector R.E."/>
            <person name="Riley R."/>
            <person name="Sun H."/>
            <person name="Grigoriev I.V."/>
            <person name="Van Elsas J.D."/>
            <person name="Nichols N.N."/>
        </authorList>
    </citation>
    <scope>NUCLEOTIDE SEQUENCE [LARGE SCALE GENOMIC DNA]</scope>
    <source>
        <strain evidence="6 7">NRRL 30616</strain>
    </source>
</reference>
<dbReference type="EMBL" id="KV875113">
    <property type="protein sequence ID" value="OIW22533.1"/>
    <property type="molecule type" value="Genomic_DNA"/>
</dbReference>
<protein>
    <submittedName>
        <fullName evidence="6">Arabinanase/levansucrase/invertase</fullName>
    </submittedName>
</protein>
<dbReference type="InParanoid" id="A0A1J7I4Z3"/>
<name>A0A1J7I4Z3_9PEZI</name>
<dbReference type="STRING" id="1408157.A0A1J7I4Z3"/>
<dbReference type="GO" id="GO:0004553">
    <property type="term" value="F:hydrolase activity, hydrolyzing O-glycosyl compounds"/>
    <property type="evidence" value="ECO:0007669"/>
    <property type="project" value="InterPro"/>
</dbReference>
<dbReference type="GO" id="GO:0005975">
    <property type="term" value="P:carbohydrate metabolic process"/>
    <property type="evidence" value="ECO:0007669"/>
    <property type="project" value="InterPro"/>
</dbReference>
<comment type="similarity">
    <text evidence="1 4">Belongs to the glycosyl hydrolase 43 family.</text>
</comment>
<evidence type="ECO:0000313" key="7">
    <source>
        <dbReference type="Proteomes" id="UP000182658"/>
    </source>
</evidence>
<accession>A0A1J7I4Z3</accession>
<dbReference type="PANTHER" id="PTHR22925:SF3">
    <property type="entry name" value="GLYCOSYL HYDROLASE FAMILY PROTEIN 43"/>
    <property type="match status" value="1"/>
</dbReference>
<feature type="signal peptide" evidence="5">
    <location>
        <begin position="1"/>
        <end position="22"/>
    </location>
</feature>
<evidence type="ECO:0000256" key="5">
    <source>
        <dbReference type="SAM" id="SignalP"/>
    </source>
</evidence>
<evidence type="ECO:0000256" key="1">
    <source>
        <dbReference type="ARBA" id="ARBA00009865"/>
    </source>
</evidence>
<keyword evidence="3 4" id="KW-0326">Glycosidase</keyword>
<gene>
    <name evidence="6" type="ORF">CONLIGDRAFT_220795</name>
</gene>
<sequence>MVLSSIFSAALLLASSAAVADAQSSTAYATYINFATDDILNGDDGLPPHPLQGLPYGYPTYPITVDGNGREQVEAHLTFFEGKYWMHAATWGCGGDLFVYSHVLTDGNYPAIPVYKPGDYGEDGNCGIKTYSSVDFTNWVQEDFYQPSITVANVTKPVVRYSNATGKYVMYMGGNAFNNFFYATSDSPAGPWSNPPSVMQGTNINHDFDVAVGPDGTHYMVSDTFTGLNTRPDQWSVPIWDIWIHQLAPNLTATIDSTAVRIRTAQQLQAQNLTLEAVGFFYHDGYYYINFGFTCQNCAGYIYNYYSTDPLGSYTDGGFISQDGCSGQNKGANVLPSPDGPIVLAGNLGYRTGPTDVVFDGQLWHADNHQAASSTYFFPIEFNDDHTLKDYTCPTTIQVPLATNITTSPAPPTPFRLDCRVRNWQSIQAVFDPPKQGTTLEFDVWQRTDNLGPTTNAGPVLDGPLSVTLDFATGPSASFSWVPSNISWAPAKISMAIEGKQLAKITLTTNATNGCYGTLAEPKVEEAVTYGKVVNEVFTESTSAQLYVYQF</sequence>
<dbReference type="InterPro" id="IPR023296">
    <property type="entry name" value="Glyco_hydro_beta-prop_sf"/>
</dbReference>
<keyword evidence="2 4" id="KW-0378">Hydrolase</keyword>
<dbReference type="InterPro" id="IPR006710">
    <property type="entry name" value="Glyco_hydro_43"/>
</dbReference>
<evidence type="ECO:0000256" key="3">
    <source>
        <dbReference type="ARBA" id="ARBA00023295"/>
    </source>
</evidence>